<evidence type="ECO:0000313" key="1">
    <source>
        <dbReference type="EMBL" id="ADN14701.1"/>
    </source>
</evidence>
<keyword evidence="2" id="KW-1185">Reference proteome</keyword>
<evidence type="ECO:0008006" key="3">
    <source>
        <dbReference type="Google" id="ProtNLM"/>
    </source>
</evidence>
<organism evidence="1 2">
    <name type="scientific">Gloeothece verrucosa (strain PCC 7822)</name>
    <name type="common">Cyanothece sp. (strain PCC 7822)</name>
    <dbReference type="NCBI Taxonomy" id="497965"/>
    <lineage>
        <taxon>Bacteria</taxon>
        <taxon>Bacillati</taxon>
        <taxon>Cyanobacteriota</taxon>
        <taxon>Cyanophyceae</taxon>
        <taxon>Oscillatoriophycideae</taxon>
        <taxon>Chroococcales</taxon>
        <taxon>Aphanothecaceae</taxon>
        <taxon>Gloeothece</taxon>
        <taxon>Gloeothece verrucosa</taxon>
    </lineage>
</organism>
<protein>
    <recommendedName>
        <fullName evidence="3">DUF2808 domain-containing protein</fullName>
    </recommendedName>
</protein>
<dbReference type="EMBL" id="CP002198">
    <property type="protein sequence ID" value="ADN14701.1"/>
    <property type="molecule type" value="Genomic_DNA"/>
</dbReference>
<dbReference type="RefSeq" id="WP_013322806.1">
    <property type="nucleotide sequence ID" value="NC_014501.1"/>
</dbReference>
<sequence>MKPIYLSLIGFIFTTTCIGLNYFSFLAPEPALAVQLRDGTVAFAKSPLLLDFVTTQNNVLSWSARYYVTIFIPEEAGENLSEVAIEEREGSERIVFLENKTFAFQGVKKKEQQPLFVTASIDEENRRIIKVKFDPPVQPGETITIGLKPRQNPWFSGVYIFGVTAYPQGEKSQGIYLGVGRLQFYSPFW</sequence>
<dbReference type="AlphaFoldDB" id="E0U5I8"/>
<dbReference type="Pfam" id="PF10989">
    <property type="entry name" value="DUF2808"/>
    <property type="match status" value="1"/>
</dbReference>
<dbReference type="KEGG" id="cyj:Cyan7822_2736"/>
<dbReference type="OrthoDB" id="423147at2"/>
<name>E0U5I8_GLOV7</name>
<dbReference type="HOGENOM" id="CLU_112932_1_0_3"/>
<evidence type="ECO:0000313" key="2">
    <source>
        <dbReference type="Proteomes" id="UP000008206"/>
    </source>
</evidence>
<reference evidence="2" key="1">
    <citation type="journal article" date="2011" name="MBio">
        <title>Novel metabolic attributes of the genus Cyanothece, comprising a group of unicellular nitrogen-fixing Cyanobacteria.</title>
        <authorList>
            <person name="Bandyopadhyay A."/>
            <person name="Elvitigala T."/>
            <person name="Welsh E."/>
            <person name="Stockel J."/>
            <person name="Liberton M."/>
            <person name="Min H."/>
            <person name="Sherman L.A."/>
            <person name="Pakrasi H.B."/>
        </authorList>
    </citation>
    <scope>NUCLEOTIDE SEQUENCE [LARGE SCALE GENOMIC DNA]</scope>
    <source>
        <strain evidence="2">PCC 7822</strain>
    </source>
</reference>
<gene>
    <name evidence="1" type="ordered locus">Cyan7822_2736</name>
</gene>
<dbReference type="STRING" id="497965.Cyan7822_2736"/>
<proteinExistence type="predicted"/>
<dbReference type="InterPro" id="IPR021256">
    <property type="entry name" value="DUF2808"/>
</dbReference>
<dbReference type="Proteomes" id="UP000008206">
    <property type="component" value="Chromosome"/>
</dbReference>
<accession>E0U5I8</accession>
<dbReference type="eggNOG" id="COG4249">
    <property type="taxonomic scope" value="Bacteria"/>
</dbReference>